<keyword evidence="8 11" id="KW-1133">Transmembrane helix</keyword>
<gene>
    <name evidence="12" type="primary">yajC</name>
    <name evidence="12" type="ORF">E2605_00795</name>
</gene>
<sequence>MNSLFVFLQAAGPGGGAWSTILMFGLIIVVFYFFMIRPQQKKQKALQEARSAMKNGDKVITAGGIHGRIKEVGETFFIVEIADNVRIKIDKASVFAAGETPAATEVKKDA</sequence>
<dbReference type="STRING" id="1121485.GCA_000426485_00924"/>
<comment type="similarity">
    <text evidence="2">Belongs to the YajC family.</text>
</comment>
<evidence type="ECO:0000256" key="7">
    <source>
        <dbReference type="ARBA" id="ARBA00022927"/>
    </source>
</evidence>
<dbReference type="InterPro" id="IPR003849">
    <property type="entry name" value="Preprotein_translocase_YajC"/>
</dbReference>
<comment type="caution">
    <text evidence="12">The sequence shown here is derived from an EMBL/GenBank/DDBJ whole genome shotgun (WGS) entry which is preliminary data.</text>
</comment>
<evidence type="ECO:0000256" key="10">
    <source>
        <dbReference type="ARBA" id="ARBA00023136"/>
    </source>
</evidence>
<keyword evidence="6 11" id="KW-0812">Transmembrane</keyword>
<comment type="subcellular location">
    <subcellularLocation>
        <location evidence="1">Cell membrane</location>
        <topology evidence="1">Single-pass membrane protein</topology>
    </subcellularLocation>
</comment>
<evidence type="ECO:0000256" key="2">
    <source>
        <dbReference type="ARBA" id="ARBA00006742"/>
    </source>
</evidence>
<dbReference type="GO" id="GO:0015031">
    <property type="term" value="P:protein transport"/>
    <property type="evidence" value="ECO:0007669"/>
    <property type="project" value="UniProtKB-KW"/>
</dbReference>
<evidence type="ECO:0000256" key="8">
    <source>
        <dbReference type="ARBA" id="ARBA00022989"/>
    </source>
</evidence>
<accession>A0A4Y8L921</accession>
<name>A0A4Y8L921_9BACT</name>
<evidence type="ECO:0000256" key="5">
    <source>
        <dbReference type="ARBA" id="ARBA00022475"/>
    </source>
</evidence>
<dbReference type="PRINTS" id="PR01853">
    <property type="entry name" value="YAJCTRNLCASE"/>
</dbReference>
<evidence type="ECO:0000256" key="9">
    <source>
        <dbReference type="ARBA" id="ARBA00023010"/>
    </source>
</evidence>
<organism evidence="12 13">
    <name type="scientific">Dysgonomonas capnocytophagoides</name>
    <dbReference type="NCBI Taxonomy" id="45254"/>
    <lineage>
        <taxon>Bacteria</taxon>
        <taxon>Pseudomonadati</taxon>
        <taxon>Bacteroidota</taxon>
        <taxon>Bacteroidia</taxon>
        <taxon>Bacteroidales</taxon>
        <taxon>Dysgonomonadaceae</taxon>
        <taxon>Dysgonomonas</taxon>
    </lineage>
</organism>
<dbReference type="EMBL" id="SOML01000001">
    <property type="protein sequence ID" value="TFD98654.1"/>
    <property type="molecule type" value="Genomic_DNA"/>
</dbReference>
<dbReference type="NCBIfam" id="TIGR00739">
    <property type="entry name" value="yajC"/>
    <property type="match status" value="1"/>
</dbReference>
<dbReference type="OrthoDB" id="9800132at2"/>
<protein>
    <recommendedName>
        <fullName evidence="3">Sec translocon accessory complex subunit YajC</fullName>
    </recommendedName>
</protein>
<dbReference type="Pfam" id="PF02699">
    <property type="entry name" value="YajC"/>
    <property type="match status" value="1"/>
</dbReference>
<dbReference type="PANTHER" id="PTHR33909">
    <property type="entry name" value="SEC TRANSLOCON ACCESSORY COMPLEX SUBUNIT YAJC"/>
    <property type="match status" value="1"/>
</dbReference>
<keyword evidence="9" id="KW-0811">Translocation</keyword>
<dbReference type="Proteomes" id="UP000297861">
    <property type="component" value="Unassembled WGS sequence"/>
</dbReference>
<evidence type="ECO:0000313" key="13">
    <source>
        <dbReference type="Proteomes" id="UP000297861"/>
    </source>
</evidence>
<evidence type="ECO:0000256" key="4">
    <source>
        <dbReference type="ARBA" id="ARBA00022448"/>
    </source>
</evidence>
<evidence type="ECO:0000256" key="6">
    <source>
        <dbReference type="ARBA" id="ARBA00022692"/>
    </source>
</evidence>
<keyword evidence="7" id="KW-0653">Protein transport</keyword>
<keyword evidence="10 11" id="KW-0472">Membrane</keyword>
<dbReference type="SMART" id="SM01323">
    <property type="entry name" value="YajC"/>
    <property type="match status" value="1"/>
</dbReference>
<dbReference type="PANTHER" id="PTHR33909:SF1">
    <property type="entry name" value="SEC TRANSLOCON ACCESSORY COMPLEX SUBUNIT YAJC"/>
    <property type="match status" value="1"/>
</dbReference>
<proteinExistence type="inferred from homology"/>
<keyword evidence="5" id="KW-1003">Cell membrane</keyword>
<dbReference type="AlphaFoldDB" id="A0A4Y8L921"/>
<keyword evidence="13" id="KW-1185">Reference proteome</keyword>
<dbReference type="GO" id="GO:0005886">
    <property type="term" value="C:plasma membrane"/>
    <property type="evidence" value="ECO:0007669"/>
    <property type="project" value="UniProtKB-SubCell"/>
</dbReference>
<evidence type="ECO:0000256" key="11">
    <source>
        <dbReference type="SAM" id="Phobius"/>
    </source>
</evidence>
<reference evidence="12 13" key="1">
    <citation type="submission" date="2019-03" db="EMBL/GenBank/DDBJ databases">
        <title>San Antonio Military Medical Center submission to MRSN (WRAIR), pending publication.</title>
        <authorList>
            <person name="Blyth D.M."/>
            <person name="Mccarthy S.L."/>
            <person name="Schall S.E."/>
            <person name="Stam J.A."/>
            <person name="Ong A.C."/>
            <person name="Mcgann P.T."/>
        </authorList>
    </citation>
    <scope>NUCLEOTIDE SEQUENCE [LARGE SCALE GENOMIC DNA]</scope>
    <source>
        <strain evidence="12 13">MRSN571793</strain>
    </source>
</reference>
<keyword evidence="4" id="KW-0813">Transport</keyword>
<evidence type="ECO:0000313" key="12">
    <source>
        <dbReference type="EMBL" id="TFD98654.1"/>
    </source>
</evidence>
<evidence type="ECO:0000256" key="1">
    <source>
        <dbReference type="ARBA" id="ARBA00004162"/>
    </source>
</evidence>
<dbReference type="RefSeq" id="WP_026625150.1">
    <property type="nucleotide sequence ID" value="NZ_AP028867.1"/>
</dbReference>
<evidence type="ECO:0000256" key="3">
    <source>
        <dbReference type="ARBA" id="ARBA00014962"/>
    </source>
</evidence>
<feature type="transmembrane region" description="Helical" evidence="11">
    <location>
        <begin position="15"/>
        <end position="34"/>
    </location>
</feature>